<name>A0A1F7F989_UNCRA</name>
<sequence>MMLFPLAGSAQQDRVNALYPENLIYEGAFTLNAGASVGDYGRFGYGGDAFAYYPDGDPSGTNDGYPGSLFGAGHASGNYITEVTIPVPGFSATKSYTDLPRTSPVQPFADPFTGLPDYQRMGVWGLAYLSAQGQQSSGKLYANIGNDYAALPNQVHMAWLDVSLSNPNTAGFWRLGTYSQWDIGHYMFEIPKDWADQYVPGKTLACGRMRNWGAEGPNLFACAPWENGNPPPAGDTLDGTPLMHFTGKSDKGFSVCSWYKAGAWLTYGQRSAVVMYCTQNYSLDFSYFSGPFGAGMYPTLLFYDPTDLSEVVQGSRNEWDIRWYARKNLDLCFTGEKLGPRGGNLNMEDNYFSPGGLAYDRQRGLLYVAQTLVKTSGEPQPVIHVFRIDTTAALAGQNAARKTNGTPVLSVCPNPFNPMVKITITNPPAGLGTNAKLKITTPELKIFDIRGKEVADLSSNINSSKFIIRNSVIWNASGLPSGMYVLYLKTSGRVFSKSMTLLK</sequence>
<dbReference type="InterPro" id="IPR026444">
    <property type="entry name" value="Secre_tail"/>
</dbReference>
<dbReference type="AlphaFoldDB" id="A0A1F7F989"/>
<gene>
    <name evidence="1" type="ORF">A2519_13245</name>
</gene>
<comment type="caution">
    <text evidence="1">The sequence shown here is derived from an EMBL/GenBank/DDBJ whole genome shotgun (WGS) entry which is preliminary data.</text>
</comment>
<protein>
    <submittedName>
        <fullName evidence="1">Uncharacterized protein</fullName>
    </submittedName>
</protein>
<evidence type="ECO:0000313" key="2">
    <source>
        <dbReference type="Proteomes" id="UP000179243"/>
    </source>
</evidence>
<dbReference type="NCBIfam" id="TIGR04183">
    <property type="entry name" value="Por_Secre_tail"/>
    <property type="match status" value="1"/>
</dbReference>
<accession>A0A1F7F989</accession>
<dbReference type="EMBL" id="MFYX01000093">
    <property type="protein sequence ID" value="OGK03230.1"/>
    <property type="molecule type" value="Genomic_DNA"/>
</dbReference>
<proteinExistence type="predicted"/>
<dbReference type="Proteomes" id="UP000179243">
    <property type="component" value="Unassembled WGS sequence"/>
</dbReference>
<evidence type="ECO:0000313" key="1">
    <source>
        <dbReference type="EMBL" id="OGK03230.1"/>
    </source>
</evidence>
<organism evidence="1 2">
    <name type="scientific">Candidatus Raymondbacteria bacterium RIFOXYD12_FULL_49_13</name>
    <dbReference type="NCBI Taxonomy" id="1817890"/>
    <lineage>
        <taxon>Bacteria</taxon>
        <taxon>Raymondiibacteriota</taxon>
    </lineage>
</organism>
<reference evidence="1 2" key="1">
    <citation type="journal article" date="2016" name="Nat. Commun.">
        <title>Thousands of microbial genomes shed light on interconnected biogeochemical processes in an aquifer system.</title>
        <authorList>
            <person name="Anantharaman K."/>
            <person name="Brown C.T."/>
            <person name="Hug L.A."/>
            <person name="Sharon I."/>
            <person name="Castelle C.J."/>
            <person name="Probst A.J."/>
            <person name="Thomas B.C."/>
            <person name="Singh A."/>
            <person name="Wilkins M.J."/>
            <person name="Karaoz U."/>
            <person name="Brodie E.L."/>
            <person name="Williams K.H."/>
            <person name="Hubbard S.S."/>
            <person name="Banfield J.F."/>
        </authorList>
    </citation>
    <scope>NUCLEOTIDE SEQUENCE [LARGE SCALE GENOMIC DNA]</scope>
</reference>